<comment type="subcellular location">
    <subcellularLocation>
        <location evidence="1">Cell outer membrane</location>
    </subcellularLocation>
</comment>
<accession>A0A1T5MEU6</accession>
<keyword evidence="5" id="KW-0998">Cell outer membrane</keyword>
<evidence type="ECO:0000256" key="6">
    <source>
        <dbReference type="SAM" id="SignalP"/>
    </source>
</evidence>
<dbReference type="GO" id="GO:0009279">
    <property type="term" value="C:cell outer membrane"/>
    <property type="evidence" value="ECO:0007669"/>
    <property type="project" value="UniProtKB-SubCell"/>
</dbReference>
<dbReference type="InterPro" id="IPR033985">
    <property type="entry name" value="SusD-like_N"/>
</dbReference>
<dbReference type="InterPro" id="IPR012944">
    <property type="entry name" value="SusD_RagB_dom"/>
</dbReference>
<name>A0A1T5MEU6_9BACT</name>
<dbReference type="Gene3D" id="1.25.40.390">
    <property type="match status" value="1"/>
</dbReference>
<dbReference type="Pfam" id="PF14322">
    <property type="entry name" value="SusD-like_3"/>
    <property type="match status" value="1"/>
</dbReference>
<feature type="domain" description="SusD-like N-terminal" evidence="8">
    <location>
        <begin position="33"/>
        <end position="220"/>
    </location>
</feature>
<feature type="signal peptide" evidence="6">
    <location>
        <begin position="1"/>
        <end position="22"/>
    </location>
</feature>
<evidence type="ECO:0000259" key="8">
    <source>
        <dbReference type="Pfam" id="PF14322"/>
    </source>
</evidence>
<keyword evidence="3 6" id="KW-0732">Signal</keyword>
<feature type="domain" description="RagB/SusD" evidence="7">
    <location>
        <begin position="329"/>
        <end position="592"/>
    </location>
</feature>
<sequence length="614" mass="69471">MKKIIILLFSSSVLLFSCHDMLEEDTVSQATYDLFKTESGVEQLVNGAYNTLRFQFNGEQSFTLWNYGVDEYIQASDGQNKFVDAYTNQLNSTFGMFHDMWTAYYQGINTCNTAIKLIPEAEPEGGALSTEQGKNSRIAELRFLRGYYYFMLVQQFGSIPLTVTATEGVNLEFPKSPVADIYSAIIKDMRAAEAILPVTQANRGRITQGAARHFLAKVYLTRGSAVNDERGQKETDLDSAAYYADLVINQGTYSLVSNFADLWNVSNEASSEVILSAQFNNNALLLANSGNRVHLYFQMVYDGKPGMERDITYGRPFRRLKPTPYTIDIFDRKNDSRFYKSFRTVYLSNDRTAPITIPKWEQADADAGYVNQAKVGTNKFNVGDTAVIVTVDKNVNDAAIKSKPYLWIPQNKWNNADFLTLIKWMDPTRLDVGTEFAGRDGLIARLGETYLIAAEAYGRLGEYGKAADYINILRNRAAYKAGEVKPFHFYKSEGGTYGDVNSTAPALQIDASYWDNDVALEQYPPSASSTESRFIHFILNERTRELLGELHRWNDLVRTETFYERVKQFHSIASANVQEFHKLRPIPQAHLERVFINGKPLTPDERAQQQNAGY</sequence>
<evidence type="ECO:0000313" key="10">
    <source>
        <dbReference type="Proteomes" id="UP000190961"/>
    </source>
</evidence>
<proteinExistence type="inferred from homology"/>
<dbReference type="SUPFAM" id="SSF48452">
    <property type="entry name" value="TPR-like"/>
    <property type="match status" value="1"/>
</dbReference>
<evidence type="ECO:0000256" key="2">
    <source>
        <dbReference type="ARBA" id="ARBA00006275"/>
    </source>
</evidence>
<organism evidence="9 10">
    <name type="scientific">Ohtaekwangia koreensis</name>
    <dbReference type="NCBI Taxonomy" id="688867"/>
    <lineage>
        <taxon>Bacteria</taxon>
        <taxon>Pseudomonadati</taxon>
        <taxon>Bacteroidota</taxon>
        <taxon>Cytophagia</taxon>
        <taxon>Cytophagales</taxon>
        <taxon>Fulvivirgaceae</taxon>
        <taxon>Ohtaekwangia</taxon>
    </lineage>
</organism>
<dbReference type="Proteomes" id="UP000190961">
    <property type="component" value="Unassembled WGS sequence"/>
</dbReference>
<evidence type="ECO:0000313" key="9">
    <source>
        <dbReference type="EMBL" id="SKC86409.1"/>
    </source>
</evidence>
<evidence type="ECO:0000259" key="7">
    <source>
        <dbReference type="Pfam" id="PF07980"/>
    </source>
</evidence>
<gene>
    <name evidence="9" type="ORF">SAMN05660236_5144</name>
</gene>
<dbReference type="OrthoDB" id="906516at2"/>
<evidence type="ECO:0000256" key="1">
    <source>
        <dbReference type="ARBA" id="ARBA00004442"/>
    </source>
</evidence>
<dbReference type="EMBL" id="FUZU01000004">
    <property type="protein sequence ID" value="SKC86409.1"/>
    <property type="molecule type" value="Genomic_DNA"/>
</dbReference>
<feature type="chain" id="PRO_5012436962" evidence="6">
    <location>
        <begin position="23"/>
        <end position="614"/>
    </location>
</feature>
<evidence type="ECO:0000256" key="3">
    <source>
        <dbReference type="ARBA" id="ARBA00022729"/>
    </source>
</evidence>
<protein>
    <submittedName>
        <fullName evidence="9">Starch-binding associating with outer membrane</fullName>
    </submittedName>
</protein>
<dbReference type="AlphaFoldDB" id="A0A1T5MEU6"/>
<evidence type="ECO:0000256" key="5">
    <source>
        <dbReference type="ARBA" id="ARBA00023237"/>
    </source>
</evidence>
<reference evidence="9 10" key="1">
    <citation type="submission" date="2017-02" db="EMBL/GenBank/DDBJ databases">
        <authorList>
            <person name="Peterson S.W."/>
        </authorList>
    </citation>
    <scope>NUCLEOTIDE SEQUENCE [LARGE SCALE GENOMIC DNA]</scope>
    <source>
        <strain evidence="9 10">DSM 25262</strain>
    </source>
</reference>
<dbReference type="Pfam" id="PF07980">
    <property type="entry name" value="SusD_RagB"/>
    <property type="match status" value="1"/>
</dbReference>
<evidence type="ECO:0000256" key="4">
    <source>
        <dbReference type="ARBA" id="ARBA00023136"/>
    </source>
</evidence>
<dbReference type="PROSITE" id="PS51257">
    <property type="entry name" value="PROKAR_LIPOPROTEIN"/>
    <property type="match status" value="1"/>
</dbReference>
<dbReference type="STRING" id="688867.SAMN05660236_5144"/>
<keyword evidence="4" id="KW-0472">Membrane</keyword>
<comment type="similarity">
    <text evidence="2">Belongs to the SusD family.</text>
</comment>
<dbReference type="RefSeq" id="WP_079689640.1">
    <property type="nucleotide sequence ID" value="NZ_FUZU01000004.1"/>
</dbReference>
<keyword evidence="10" id="KW-1185">Reference proteome</keyword>
<dbReference type="InterPro" id="IPR011990">
    <property type="entry name" value="TPR-like_helical_dom_sf"/>
</dbReference>